<protein>
    <submittedName>
        <fullName evidence="1">Uncharacterized protein</fullName>
    </submittedName>
</protein>
<proteinExistence type="predicted"/>
<dbReference type="AlphaFoldDB" id="A0A0P1A5V6"/>
<keyword evidence="2" id="KW-1185">Reference proteome</keyword>
<dbReference type="RefSeq" id="XP_024571870.1">
    <property type="nucleotide sequence ID" value="XM_024724881.2"/>
</dbReference>
<dbReference type="Proteomes" id="UP000054928">
    <property type="component" value="Unassembled WGS sequence"/>
</dbReference>
<organism evidence="1 2">
    <name type="scientific">Plasmopara halstedii</name>
    <name type="common">Downy mildew of sunflower</name>
    <dbReference type="NCBI Taxonomy" id="4781"/>
    <lineage>
        <taxon>Eukaryota</taxon>
        <taxon>Sar</taxon>
        <taxon>Stramenopiles</taxon>
        <taxon>Oomycota</taxon>
        <taxon>Peronosporomycetes</taxon>
        <taxon>Peronosporales</taxon>
        <taxon>Peronosporaceae</taxon>
        <taxon>Plasmopara</taxon>
    </lineage>
</organism>
<evidence type="ECO:0000313" key="1">
    <source>
        <dbReference type="EMBL" id="CEG35501.1"/>
    </source>
</evidence>
<name>A0A0P1A5V6_PLAHL</name>
<accession>A0A0P1A5V6</accession>
<dbReference type="EMBL" id="CCYD01000053">
    <property type="protein sequence ID" value="CEG35501.1"/>
    <property type="molecule type" value="Genomic_DNA"/>
</dbReference>
<evidence type="ECO:0000313" key="2">
    <source>
        <dbReference type="Proteomes" id="UP000054928"/>
    </source>
</evidence>
<sequence length="65" mass="7342">MCNFTVCYLRLCTPQKPCISVIDKDLTDGNERLKAQCVILQIYSLHVSEKSILVMASSEDECQIC</sequence>
<dbReference type="GeneID" id="36410518"/>
<reference evidence="2" key="1">
    <citation type="submission" date="2014-09" db="EMBL/GenBank/DDBJ databases">
        <authorList>
            <person name="Sharma Rahul"/>
            <person name="Thines Marco"/>
        </authorList>
    </citation>
    <scope>NUCLEOTIDE SEQUENCE [LARGE SCALE GENOMIC DNA]</scope>
</reference>